<dbReference type="Proteomes" id="UP000430692">
    <property type="component" value="Unassembled WGS sequence"/>
</dbReference>
<dbReference type="Gene3D" id="3.60.15.10">
    <property type="entry name" value="Ribonuclease Z/Hydroxyacylglutathione hydrolase-like"/>
    <property type="match status" value="1"/>
</dbReference>
<keyword evidence="2" id="KW-0378">Hydrolase</keyword>
<dbReference type="PANTHER" id="PTHR42773">
    <property type="entry name" value="METALLO-BETA-LACTAMASE-RELATED"/>
    <property type="match status" value="1"/>
</dbReference>
<dbReference type="Pfam" id="PF00753">
    <property type="entry name" value="Lactamase_B"/>
    <property type="match status" value="1"/>
</dbReference>
<dbReference type="SUPFAM" id="SSF54862">
    <property type="entry name" value="4Fe-4S ferredoxins"/>
    <property type="match status" value="1"/>
</dbReference>
<accession>A0A6I4VXY5</accession>
<evidence type="ECO:0000259" key="1">
    <source>
        <dbReference type="PROSITE" id="PS51379"/>
    </source>
</evidence>
<dbReference type="SMART" id="SM00849">
    <property type="entry name" value="Lactamase_B"/>
    <property type="match status" value="1"/>
</dbReference>
<dbReference type="CDD" id="cd07727">
    <property type="entry name" value="YmaE-like_MBL-fold"/>
    <property type="match status" value="1"/>
</dbReference>
<proteinExistence type="predicted"/>
<dbReference type="EMBL" id="WUUL01000009">
    <property type="protein sequence ID" value="MXQ54736.1"/>
    <property type="molecule type" value="Genomic_DNA"/>
</dbReference>
<dbReference type="SUPFAM" id="SSF56281">
    <property type="entry name" value="Metallo-hydrolase/oxidoreductase"/>
    <property type="match status" value="1"/>
</dbReference>
<name>A0A6I4VXY5_9BACL</name>
<dbReference type="InterPro" id="IPR017896">
    <property type="entry name" value="4Fe4S_Fe-S-bd"/>
</dbReference>
<evidence type="ECO:0000313" key="2">
    <source>
        <dbReference type="EMBL" id="MXQ54736.1"/>
    </source>
</evidence>
<dbReference type="PROSITE" id="PS51379">
    <property type="entry name" value="4FE4S_FER_2"/>
    <property type="match status" value="1"/>
</dbReference>
<dbReference type="RefSeq" id="WP_160802090.1">
    <property type="nucleotide sequence ID" value="NZ_WUUL01000009.1"/>
</dbReference>
<dbReference type="GO" id="GO:0016787">
    <property type="term" value="F:hydrolase activity"/>
    <property type="evidence" value="ECO:0007669"/>
    <property type="project" value="UniProtKB-KW"/>
</dbReference>
<reference evidence="2 3" key="1">
    <citation type="submission" date="2019-12" db="EMBL/GenBank/DDBJ databases">
        <title>Whole-genome analyses of novel actinobacteria.</title>
        <authorList>
            <person name="Sahin N."/>
            <person name="Saygin H."/>
        </authorList>
    </citation>
    <scope>NUCLEOTIDE SEQUENCE [LARGE SCALE GENOMIC DNA]</scope>
    <source>
        <strain evidence="2 3">KC615</strain>
    </source>
</reference>
<organism evidence="2 3">
    <name type="scientific">Shimazuella alba</name>
    <dbReference type="NCBI Taxonomy" id="2690964"/>
    <lineage>
        <taxon>Bacteria</taxon>
        <taxon>Bacillati</taxon>
        <taxon>Bacillota</taxon>
        <taxon>Bacilli</taxon>
        <taxon>Bacillales</taxon>
        <taxon>Thermoactinomycetaceae</taxon>
        <taxon>Shimazuella</taxon>
    </lineage>
</organism>
<dbReference type="PANTHER" id="PTHR42773:SF1">
    <property type="entry name" value="METALLO-BETA-LACTAMASE FAMILY PROTEIN"/>
    <property type="match status" value="1"/>
</dbReference>
<protein>
    <submittedName>
        <fullName evidence="2">MBL fold metallo-hydrolase</fullName>
    </submittedName>
</protein>
<gene>
    <name evidence="2" type="ORF">GSM42_13625</name>
</gene>
<dbReference type="AlphaFoldDB" id="A0A6I4VXY5"/>
<sequence>MSKKRRLSTNVAGDFYVNSACIGCGVCRQLTPDVFSMVDGLFAVTQQPKEEWEKRNVFHALLSCPTAAINSADKNGLTEVMHDFPLLIEKDVYYCGFTSGKSYGGHSYFIKHPEGNWLIDASRFVPLLAKRLEELGGVDIIFLTHNDDQEFLDADLYAKRFGAKRIIHMKDKVPELDAEHLVEEIHSMNWSEDFRIVVVPGHTEGHMVLLYKKKYLFSGDHLYWDSMKNSLSAPEGFYCFYSWSEQMNSMKSLMKESFEWVLPRHGERIQLAPKVRKEAMKRLIRHMEDTI</sequence>
<evidence type="ECO:0000313" key="3">
    <source>
        <dbReference type="Proteomes" id="UP000430692"/>
    </source>
</evidence>
<keyword evidence="3" id="KW-1185">Reference proteome</keyword>
<dbReference type="Pfam" id="PF13370">
    <property type="entry name" value="Fer4_13"/>
    <property type="match status" value="1"/>
</dbReference>
<comment type="caution">
    <text evidence="2">The sequence shown here is derived from an EMBL/GenBank/DDBJ whole genome shotgun (WGS) entry which is preliminary data.</text>
</comment>
<dbReference type="InterPro" id="IPR036866">
    <property type="entry name" value="RibonucZ/Hydroxyglut_hydro"/>
</dbReference>
<feature type="domain" description="4Fe-4S ferredoxin-type" evidence="1">
    <location>
        <begin position="13"/>
        <end position="40"/>
    </location>
</feature>
<dbReference type="Gene3D" id="3.30.70.20">
    <property type="match status" value="1"/>
</dbReference>
<dbReference type="InterPro" id="IPR001279">
    <property type="entry name" value="Metallo-B-lactamas"/>
</dbReference>